<evidence type="ECO:0000256" key="1">
    <source>
        <dbReference type="ARBA" id="ARBA00023125"/>
    </source>
</evidence>
<organism evidence="3 4">
    <name type="scientific">Sporosarcina limicola</name>
    <dbReference type="NCBI Taxonomy" id="34101"/>
    <lineage>
        <taxon>Bacteria</taxon>
        <taxon>Bacillati</taxon>
        <taxon>Bacillota</taxon>
        <taxon>Bacilli</taxon>
        <taxon>Bacillales</taxon>
        <taxon>Caryophanaceae</taxon>
        <taxon>Sporosarcina</taxon>
    </lineage>
</organism>
<keyword evidence="4" id="KW-1185">Reference proteome</keyword>
<dbReference type="GO" id="GO:0003700">
    <property type="term" value="F:DNA-binding transcription factor activity"/>
    <property type="evidence" value="ECO:0007669"/>
    <property type="project" value="TreeGrafter"/>
</dbReference>
<sequence>MDTLVKLIGFNIKKIRKSKNMTQDELSEKCGLQTSYLAGVERGDRNITLQSLERIILGLEIPCTEFFRFESLDFDHNYLQKKELIVLLNNLIENKSEEEVRMVLDIITNIFNTYSK</sequence>
<reference evidence="3" key="1">
    <citation type="submission" date="2020-10" db="EMBL/GenBank/DDBJ databases">
        <title>Genomic Encyclopedia of Type Strains, Phase IV (KMG-IV): sequencing the most valuable type-strain genomes for metagenomic binning, comparative biology and taxonomic classification.</title>
        <authorList>
            <person name="Goeker M."/>
        </authorList>
    </citation>
    <scope>NUCLEOTIDE SEQUENCE</scope>
    <source>
        <strain evidence="3">DSM 13886</strain>
    </source>
</reference>
<proteinExistence type="predicted"/>
<dbReference type="InterPro" id="IPR010982">
    <property type="entry name" value="Lambda_DNA-bd_dom_sf"/>
</dbReference>
<dbReference type="Gene3D" id="1.10.260.40">
    <property type="entry name" value="lambda repressor-like DNA-binding domains"/>
    <property type="match status" value="1"/>
</dbReference>
<dbReference type="CDD" id="cd00093">
    <property type="entry name" value="HTH_XRE"/>
    <property type="match status" value="1"/>
</dbReference>
<keyword evidence="1" id="KW-0238">DNA-binding</keyword>
<dbReference type="GO" id="GO:0005829">
    <property type="term" value="C:cytosol"/>
    <property type="evidence" value="ECO:0007669"/>
    <property type="project" value="TreeGrafter"/>
</dbReference>
<evidence type="ECO:0000259" key="2">
    <source>
        <dbReference type="PROSITE" id="PS50943"/>
    </source>
</evidence>
<dbReference type="InterPro" id="IPR001387">
    <property type="entry name" value="Cro/C1-type_HTH"/>
</dbReference>
<dbReference type="PANTHER" id="PTHR46797:SF24">
    <property type="entry name" value="DNA-BINDING PHAGE PROTEIN"/>
    <property type="match status" value="1"/>
</dbReference>
<name>A0A927MLD6_9BACL</name>
<dbReference type="EMBL" id="JADBEL010000039">
    <property type="protein sequence ID" value="MBE1556849.1"/>
    <property type="molecule type" value="Genomic_DNA"/>
</dbReference>
<dbReference type="PROSITE" id="PS50943">
    <property type="entry name" value="HTH_CROC1"/>
    <property type="match status" value="1"/>
</dbReference>
<dbReference type="AlphaFoldDB" id="A0A927MLD6"/>
<dbReference type="RefSeq" id="WP_192600463.1">
    <property type="nucleotide sequence ID" value="NZ_JADBEL010000039.1"/>
</dbReference>
<dbReference type="GO" id="GO:0003677">
    <property type="term" value="F:DNA binding"/>
    <property type="evidence" value="ECO:0007669"/>
    <property type="project" value="UniProtKB-KW"/>
</dbReference>
<comment type="caution">
    <text evidence="3">The sequence shown here is derived from an EMBL/GenBank/DDBJ whole genome shotgun (WGS) entry which is preliminary data.</text>
</comment>
<gene>
    <name evidence="3" type="ORF">H4683_003975</name>
</gene>
<protein>
    <submittedName>
        <fullName evidence="3">Transcriptional regulator with XRE-family HTH domain</fullName>
    </submittedName>
</protein>
<dbReference type="Proteomes" id="UP000658225">
    <property type="component" value="Unassembled WGS sequence"/>
</dbReference>
<dbReference type="SUPFAM" id="SSF47413">
    <property type="entry name" value="lambda repressor-like DNA-binding domains"/>
    <property type="match status" value="1"/>
</dbReference>
<dbReference type="SMART" id="SM00530">
    <property type="entry name" value="HTH_XRE"/>
    <property type="match status" value="1"/>
</dbReference>
<dbReference type="PANTHER" id="PTHR46797">
    <property type="entry name" value="HTH-TYPE TRANSCRIPTIONAL REGULATOR"/>
    <property type="match status" value="1"/>
</dbReference>
<feature type="domain" description="HTH cro/C1-type" evidence="2">
    <location>
        <begin position="12"/>
        <end position="66"/>
    </location>
</feature>
<dbReference type="InterPro" id="IPR050807">
    <property type="entry name" value="TransReg_Diox_bact_type"/>
</dbReference>
<dbReference type="Pfam" id="PF01381">
    <property type="entry name" value="HTH_3"/>
    <property type="match status" value="1"/>
</dbReference>
<accession>A0A927MLD6</accession>
<evidence type="ECO:0000313" key="4">
    <source>
        <dbReference type="Proteomes" id="UP000658225"/>
    </source>
</evidence>
<evidence type="ECO:0000313" key="3">
    <source>
        <dbReference type="EMBL" id="MBE1556849.1"/>
    </source>
</evidence>